<feature type="compositionally biased region" description="Low complexity" evidence="1">
    <location>
        <begin position="1"/>
        <end position="14"/>
    </location>
</feature>
<dbReference type="RefSeq" id="WP_264697305.1">
    <property type="nucleotide sequence ID" value="NZ_CP087831.1"/>
</dbReference>
<gene>
    <name evidence="2" type="ORF">LP092_15370</name>
</gene>
<feature type="region of interest" description="Disordered" evidence="1">
    <location>
        <begin position="1"/>
        <end position="31"/>
    </location>
</feature>
<evidence type="ECO:0000313" key="2">
    <source>
        <dbReference type="EMBL" id="UZA04746.1"/>
    </source>
</evidence>
<feature type="compositionally biased region" description="Polar residues" evidence="1">
    <location>
        <begin position="15"/>
        <end position="24"/>
    </location>
</feature>
<evidence type="ECO:0000256" key="1">
    <source>
        <dbReference type="SAM" id="MobiDB-lite"/>
    </source>
</evidence>
<dbReference type="EMBL" id="CP087831">
    <property type="protein sequence ID" value="UZA04746.1"/>
    <property type="molecule type" value="Genomic_DNA"/>
</dbReference>
<accession>A0ABY6MDJ6</accession>
<geneLocation type="plasmid" evidence="2 3">
    <name>unnamed1</name>
</geneLocation>
<dbReference type="Gene3D" id="3.40.30.10">
    <property type="entry name" value="Glutaredoxin"/>
    <property type="match status" value="1"/>
</dbReference>
<sequence>MALLNQTQNPNNPQYDTSTTNLSPPHTPNKPKKTGLILGVLLALSLGVNLVQAISNNKSPDKLVKALGSIDEKQEHQGAIAYLITTKEGNKTVVYGNKGSDILFYGRAYQGQTQDVLFSALQNKTGTTSPNPTDVSHSTSADTSSHLAHNQGGDSPYLAFGQNDMTPAQAVGTYKGEVPQVFEVLDKMSGFKENPNIAPENTVYIIYDPRCPYCHEFFEDSRHLNLKDKNITLKWLPTNALGESPDALKLATAGLRAKNSEDFAKSLGKIGEAVGADNPTDAEKQAIDANFQLLLQAHEQAFANSQTNPSVPATFFLDKRTGEPRLIYGISIPEIRKTILGE</sequence>
<organism evidence="2 3">
    <name type="scientific">Moraxella bovis</name>
    <dbReference type="NCBI Taxonomy" id="476"/>
    <lineage>
        <taxon>Bacteria</taxon>
        <taxon>Pseudomonadati</taxon>
        <taxon>Pseudomonadota</taxon>
        <taxon>Gammaproteobacteria</taxon>
        <taxon>Moraxellales</taxon>
        <taxon>Moraxellaceae</taxon>
        <taxon>Moraxella</taxon>
    </lineage>
</organism>
<dbReference type="SUPFAM" id="SSF52833">
    <property type="entry name" value="Thioredoxin-like"/>
    <property type="match status" value="1"/>
</dbReference>
<evidence type="ECO:0008006" key="4">
    <source>
        <dbReference type="Google" id="ProtNLM"/>
    </source>
</evidence>
<dbReference type="Proteomes" id="UP001163632">
    <property type="component" value="Plasmid unnamed1"/>
</dbReference>
<evidence type="ECO:0000313" key="3">
    <source>
        <dbReference type="Proteomes" id="UP001163632"/>
    </source>
</evidence>
<feature type="region of interest" description="Disordered" evidence="1">
    <location>
        <begin position="123"/>
        <end position="154"/>
    </location>
</feature>
<dbReference type="InterPro" id="IPR036249">
    <property type="entry name" value="Thioredoxin-like_sf"/>
</dbReference>
<proteinExistence type="predicted"/>
<name>A0ABY6MDJ6_MORBO</name>
<reference evidence="2" key="1">
    <citation type="journal article" date="2022" name="BMC Microbiol.">
        <title>Whole genome sequencing of Moraxella bovis strains from North America reveals two genotypes with different genetic determinants.</title>
        <authorList>
            <person name="Wynn E.L."/>
            <person name="Hille M.M."/>
            <person name="Loy J.D."/>
            <person name="Schuller G."/>
            <person name="Kuhn K.L."/>
            <person name="Dickey A.M."/>
            <person name="Bono J.L."/>
            <person name="Clawson M.L."/>
        </authorList>
    </citation>
    <scope>NUCLEOTIDE SEQUENCE</scope>
    <source>
        <strain evidence="2">SAM102599</strain>
    </source>
</reference>
<keyword evidence="2" id="KW-0614">Plasmid</keyword>
<protein>
    <recommendedName>
        <fullName evidence="4">Thiol:disulfide interchange protein DsbG</fullName>
    </recommendedName>
</protein>
<keyword evidence="3" id="KW-1185">Reference proteome</keyword>
<feature type="compositionally biased region" description="Polar residues" evidence="1">
    <location>
        <begin position="123"/>
        <end position="148"/>
    </location>
</feature>